<evidence type="ECO:0000256" key="7">
    <source>
        <dbReference type="SAM" id="Phobius"/>
    </source>
</evidence>
<feature type="transmembrane region" description="Helical" evidence="7">
    <location>
        <begin position="517"/>
        <end position="538"/>
    </location>
</feature>
<evidence type="ECO:0000256" key="4">
    <source>
        <dbReference type="ARBA" id="ARBA00022989"/>
    </source>
</evidence>
<evidence type="ECO:0000256" key="1">
    <source>
        <dbReference type="ARBA" id="ARBA00004141"/>
    </source>
</evidence>
<feature type="transmembrane region" description="Helical" evidence="7">
    <location>
        <begin position="473"/>
        <end position="497"/>
    </location>
</feature>
<gene>
    <name evidence="9" type="primary">LOC103323053</name>
</gene>
<dbReference type="InterPro" id="IPR036259">
    <property type="entry name" value="MFS_trans_sf"/>
</dbReference>
<evidence type="ECO:0000256" key="5">
    <source>
        <dbReference type="ARBA" id="ARBA00023136"/>
    </source>
</evidence>
<reference evidence="9" key="2">
    <citation type="submission" date="2025-08" db="UniProtKB">
        <authorList>
            <consortium name="RefSeq"/>
        </authorList>
    </citation>
    <scope>IDENTIFICATION</scope>
</reference>
<evidence type="ECO:0000313" key="9">
    <source>
        <dbReference type="RefSeq" id="XP_016647128.1"/>
    </source>
</evidence>
<keyword evidence="4 7" id="KW-1133">Transmembrane helix</keyword>
<keyword evidence="8" id="KW-1185">Reference proteome</keyword>
<feature type="compositionally biased region" description="Basic and acidic residues" evidence="6">
    <location>
        <begin position="573"/>
        <end position="585"/>
    </location>
</feature>
<feature type="transmembrane region" description="Helical" evidence="7">
    <location>
        <begin position="225"/>
        <end position="248"/>
    </location>
</feature>
<accession>A0ABM1LIA1</accession>
<comment type="subcellular location">
    <subcellularLocation>
        <location evidence="1">Membrane</location>
        <topology evidence="1">Multi-pass membrane protein</topology>
    </subcellularLocation>
</comment>
<sequence>MTGFFKAESIKRLQNVTQTGIEWGHRNILLYPCIVSVRNWIGNYCYFSEATNRIRVLVFSHSFINHALVYILITYLTDNWSTTHFEMAALVTNAQEGVSGIMVIVLAHISGTHMARFKTIASTNAAYFLGLLLLWICSQFMSTHTEAKVYYGAAPLIVLGEAGRSATLQEFLEDQYFSEQKERTSREENYLKRLETRKEALWHHPWFLGALLAVLLPTGSWKITFMISAILVGVASFVFLYGYSCYFVSRRIDESTWKARQDYLQIEQKQRGGGEICIVTRGTSSSSYSPEEAQRKKFWPLIKLKDEKGFFTEVIAMWSAFFSYSLVEATGSTFFFEQMSNLDSKIGSIEFLQLYFTVLRGFSSFLISFLYKLLIPKHWRKATGTLTLVRIGCGLACSVLCCVAAWPGGGKRLKAISNEEGLEDDSSKTIPMSISWLLPQFFLLGVMDGLALKGLTDFLADRIVNNDALRATYYASHISDLILGVGKLITASTIILFRRSWFRHNINESRLDRFLELLTYLSLVNLIYYLCISSYFYCNDKSRKSANNGNEQGIDAHENCDVEAPDPVGGVDLENKPTTVEKAEQEIDEDDNDKEVYLRGIVDFGNHQSAQEVELQKQ</sequence>
<feature type="transmembrane region" description="Helical" evidence="7">
    <location>
        <begin position="310"/>
        <end position="334"/>
    </location>
</feature>
<name>A0ABM1LIA1_PRUMU</name>
<comment type="similarity">
    <text evidence="2">Belongs to the major facilitator superfamily. Proton-dependent oligopeptide transporter (POT/PTR) (TC 2.A.17) family.</text>
</comment>
<feature type="transmembrane region" description="Helical" evidence="7">
    <location>
        <begin position="354"/>
        <end position="375"/>
    </location>
</feature>
<feature type="transmembrane region" description="Helical" evidence="7">
    <location>
        <begin position="429"/>
        <end position="452"/>
    </location>
</feature>
<feature type="transmembrane region" description="Helical" evidence="7">
    <location>
        <begin position="387"/>
        <end position="409"/>
    </location>
</feature>
<feature type="transmembrane region" description="Helical" evidence="7">
    <location>
        <begin position="56"/>
        <end position="76"/>
    </location>
</feature>
<evidence type="ECO:0000256" key="6">
    <source>
        <dbReference type="SAM" id="MobiDB-lite"/>
    </source>
</evidence>
<dbReference type="SUPFAM" id="SSF103473">
    <property type="entry name" value="MFS general substrate transporter"/>
    <property type="match status" value="1"/>
</dbReference>
<evidence type="ECO:0000256" key="2">
    <source>
        <dbReference type="ARBA" id="ARBA00005982"/>
    </source>
</evidence>
<proteinExistence type="inferred from homology"/>
<dbReference type="RefSeq" id="XP_016647128.1">
    <property type="nucleotide sequence ID" value="XM_016791642.1"/>
</dbReference>
<dbReference type="Pfam" id="PF00854">
    <property type="entry name" value="PTR2"/>
    <property type="match status" value="1"/>
</dbReference>
<organism evidence="8 9">
    <name type="scientific">Prunus mume</name>
    <name type="common">Japanese apricot</name>
    <name type="synonym">Armeniaca mume</name>
    <dbReference type="NCBI Taxonomy" id="102107"/>
    <lineage>
        <taxon>Eukaryota</taxon>
        <taxon>Viridiplantae</taxon>
        <taxon>Streptophyta</taxon>
        <taxon>Embryophyta</taxon>
        <taxon>Tracheophyta</taxon>
        <taxon>Spermatophyta</taxon>
        <taxon>Magnoliopsida</taxon>
        <taxon>eudicotyledons</taxon>
        <taxon>Gunneridae</taxon>
        <taxon>Pentapetalae</taxon>
        <taxon>rosids</taxon>
        <taxon>fabids</taxon>
        <taxon>Rosales</taxon>
        <taxon>Rosaceae</taxon>
        <taxon>Amygdaloideae</taxon>
        <taxon>Amygdaleae</taxon>
        <taxon>Prunus</taxon>
    </lineage>
</organism>
<reference evidence="8" key="1">
    <citation type="journal article" date="2012" name="Nat. Commun.">
        <title>The genome of Prunus mume.</title>
        <authorList>
            <person name="Zhang Q."/>
            <person name="Chen W."/>
            <person name="Sun L."/>
            <person name="Zhao F."/>
            <person name="Huang B."/>
            <person name="Yang W."/>
            <person name="Tao Y."/>
            <person name="Wang J."/>
            <person name="Yuan Z."/>
            <person name="Fan G."/>
            <person name="Xing Z."/>
            <person name="Han C."/>
            <person name="Pan H."/>
            <person name="Zhong X."/>
            <person name="Shi W."/>
            <person name="Liang X."/>
            <person name="Du D."/>
            <person name="Sun F."/>
            <person name="Xu Z."/>
            <person name="Hao R."/>
            <person name="Lv T."/>
            <person name="Lv Y."/>
            <person name="Zheng Z."/>
            <person name="Sun M."/>
            <person name="Luo L."/>
            <person name="Cai M."/>
            <person name="Gao Y."/>
            <person name="Wang J."/>
            <person name="Yin Y."/>
            <person name="Xu X."/>
            <person name="Cheng T."/>
            <person name="Wang J."/>
        </authorList>
    </citation>
    <scope>NUCLEOTIDE SEQUENCE [LARGE SCALE GENOMIC DNA]</scope>
</reference>
<dbReference type="GeneID" id="103323053"/>
<feature type="region of interest" description="Disordered" evidence="6">
    <location>
        <begin position="556"/>
        <end position="592"/>
    </location>
</feature>
<evidence type="ECO:0000256" key="3">
    <source>
        <dbReference type="ARBA" id="ARBA00022692"/>
    </source>
</evidence>
<dbReference type="InterPro" id="IPR000109">
    <property type="entry name" value="POT_fam"/>
</dbReference>
<protein>
    <submittedName>
        <fullName evidence="9">Protein NRT1/ PTR FAMILY 5.13-like</fullName>
    </submittedName>
</protein>
<keyword evidence="3 7" id="KW-0812">Transmembrane</keyword>
<feature type="transmembrane region" description="Helical" evidence="7">
    <location>
        <begin position="88"/>
        <end position="109"/>
    </location>
</feature>
<keyword evidence="5 7" id="KW-0472">Membrane</keyword>
<evidence type="ECO:0000313" key="8">
    <source>
        <dbReference type="Proteomes" id="UP000694861"/>
    </source>
</evidence>
<dbReference type="Proteomes" id="UP000694861">
    <property type="component" value="Linkage group LG2"/>
</dbReference>
<dbReference type="Gene3D" id="1.20.1250.20">
    <property type="entry name" value="MFS general substrate transporter like domains"/>
    <property type="match status" value="1"/>
</dbReference>
<dbReference type="PANTHER" id="PTHR11654">
    <property type="entry name" value="OLIGOPEPTIDE TRANSPORTER-RELATED"/>
    <property type="match status" value="1"/>
</dbReference>